<evidence type="ECO:0000313" key="4">
    <source>
        <dbReference type="Proteomes" id="UP001190700"/>
    </source>
</evidence>
<dbReference type="EMBL" id="LGRX02018803">
    <property type="protein sequence ID" value="KAK3259377.1"/>
    <property type="molecule type" value="Genomic_DNA"/>
</dbReference>
<feature type="compositionally biased region" description="Pro residues" evidence="2">
    <location>
        <begin position="317"/>
        <end position="330"/>
    </location>
</feature>
<dbReference type="AlphaFoldDB" id="A0AAE0FGU7"/>
<name>A0AAE0FGU7_9CHLO</name>
<proteinExistence type="predicted"/>
<feature type="non-terminal residue" evidence="3">
    <location>
        <position position="1"/>
    </location>
</feature>
<dbReference type="Proteomes" id="UP001190700">
    <property type="component" value="Unassembled WGS sequence"/>
</dbReference>
<protein>
    <submittedName>
        <fullName evidence="3">Uncharacterized protein</fullName>
    </submittedName>
</protein>
<comment type="caution">
    <text evidence="3">The sequence shown here is derived from an EMBL/GenBank/DDBJ whole genome shotgun (WGS) entry which is preliminary data.</text>
</comment>
<evidence type="ECO:0000256" key="1">
    <source>
        <dbReference type="SAM" id="Coils"/>
    </source>
</evidence>
<sequence>ACAGLTVRVVGGGCLRVGEPPGLIVLAWPELIPPELVGESDGVEATLLQLLAQLIGNGVTSDLHRRLVAAETREVVTGATSVDAWVSAEPGRALFLSLNNTSPGLSARAELPGELEEVLRATLAELAGHAAGAEGLRLFNVRVSSALEEMRHSMDKFLCSPPRFGVRGVHDQWLEHLQESHRMSGSRGTLGCKPCEGVVDIGCNKQIAAVQALLDSGRNFWAEYIARWGLLKRSPLTVMAEASAAHLEELRAQQEARMQRFTSQVVGWESRRRVAPSVVESPDGQREYSAPAPVLDAESMQYPTFHAVAGANTDEGVPPPPPPSAPPPPLHTVGLVGTNRGSFRLSRTKCLCCVAPKAVGVGSQANAADELGEELPSARDCQLWEDLCSGRLEVVRNATSTAQKAEEEAAALRAFSAEYEKRTQAIEAAERETPSCRLVEDPPLTADPTLDYVVRELPGGAGGSLVIGRFEGSHKSVVHMGFALAVEDVPSHLLLYLSALPVVLKHVGVVEYLDVRLSCGHSSGRVELLWRCANTSSSAPETALGWLEAMATQPFLLEHCPRGGGKGCRVDLELARDAVSAAAAEARALTDQRPEFWADSVFWAVRHEGSAAFQAASCHLTRAHCLARVAWLLRPPPSLAEAATVRMVLQALSATAAGFACAPPTMPAGGAGSKGNTGGGADQPLSPEAGSSGKVLCAALASALQSLIAALAPDAAERVQAPTANADASAEWRLRLPGTCNVEELLQSCSPSAGDVLRDVMRHLHCHVAALGGGEGQVRRDWEALCSTLGEDLFTPVEHTARNLEDALSWCRRPHCARAFLSCTPQQEEMAAAALTSTISGLGPLQAPRPDPQPGRLGRAQGGAGGLVLRRWQQRMRRGLDGGGISELAALWRSVVPAPLPSPR</sequence>
<keyword evidence="1" id="KW-0175">Coiled coil</keyword>
<reference evidence="3 4" key="1">
    <citation type="journal article" date="2015" name="Genome Biol. Evol.">
        <title>Comparative Genomics of a Bacterivorous Green Alga Reveals Evolutionary Causalities and Consequences of Phago-Mixotrophic Mode of Nutrition.</title>
        <authorList>
            <person name="Burns J.A."/>
            <person name="Paasch A."/>
            <person name="Narechania A."/>
            <person name="Kim E."/>
        </authorList>
    </citation>
    <scope>NUCLEOTIDE SEQUENCE [LARGE SCALE GENOMIC DNA]</scope>
    <source>
        <strain evidence="3 4">PLY_AMNH</strain>
    </source>
</reference>
<gene>
    <name evidence="3" type="ORF">CYMTET_31621</name>
</gene>
<feature type="region of interest" description="Disordered" evidence="2">
    <location>
        <begin position="310"/>
        <end position="331"/>
    </location>
</feature>
<organism evidence="3 4">
    <name type="scientific">Cymbomonas tetramitiformis</name>
    <dbReference type="NCBI Taxonomy" id="36881"/>
    <lineage>
        <taxon>Eukaryota</taxon>
        <taxon>Viridiplantae</taxon>
        <taxon>Chlorophyta</taxon>
        <taxon>Pyramimonadophyceae</taxon>
        <taxon>Pyramimonadales</taxon>
        <taxon>Pyramimonadaceae</taxon>
        <taxon>Cymbomonas</taxon>
    </lineage>
</organism>
<evidence type="ECO:0000256" key="2">
    <source>
        <dbReference type="SAM" id="MobiDB-lite"/>
    </source>
</evidence>
<accession>A0AAE0FGU7</accession>
<keyword evidence="4" id="KW-1185">Reference proteome</keyword>
<evidence type="ECO:0000313" key="3">
    <source>
        <dbReference type="EMBL" id="KAK3259377.1"/>
    </source>
</evidence>
<feature type="non-terminal residue" evidence="3">
    <location>
        <position position="904"/>
    </location>
</feature>
<feature type="coiled-coil region" evidence="1">
    <location>
        <begin position="402"/>
        <end position="432"/>
    </location>
</feature>